<feature type="domain" description="Glycosyltransferase 2-like" evidence="1">
    <location>
        <begin position="10"/>
        <end position="135"/>
    </location>
</feature>
<keyword evidence="2" id="KW-0808">Transferase</keyword>
<dbReference type="RefSeq" id="WP_073319513.1">
    <property type="nucleotide sequence ID" value="NZ_FQWD01000002.1"/>
</dbReference>
<gene>
    <name evidence="2" type="ORF">SAMN05216361_1252</name>
</gene>
<dbReference type="EMBL" id="FQWD01000002">
    <property type="protein sequence ID" value="SHG09368.1"/>
    <property type="molecule type" value="Genomic_DNA"/>
</dbReference>
<dbReference type="InterPro" id="IPR001173">
    <property type="entry name" value="Glyco_trans_2-like"/>
</dbReference>
<sequence length="306" mass="34093">MSTSIQPVISVVIPAYNREDVIERAIQSLLAQQCDVPFEVVVVNDGSTDHTAEVVRDITDPKLRLVNQENQGASAARIHGVTVSRGDYIAFLDSDDVAEPHYLQCLYEALVAHPECVMAYAKVGEMDGSWHQEQALPDTDPDGVLADPLTALLQNGCFTISMNLMATKAAAKKAMQGRQHVLASNDFDFCLRVALQGPYVYVDRITICIDRRDDGIGKRFGYRQVSFAVLVASEAVKLSLRKDEAVKRALTSRIRLLWPTAFGQCLAHKQWGFAWKVLMQGLKWGELSDAKQVYWAVDHYVIKKQP</sequence>
<dbReference type="Gene3D" id="3.90.550.10">
    <property type="entry name" value="Spore Coat Polysaccharide Biosynthesis Protein SpsA, Chain A"/>
    <property type="match status" value="1"/>
</dbReference>
<dbReference type="InterPro" id="IPR029044">
    <property type="entry name" value="Nucleotide-diphossugar_trans"/>
</dbReference>
<dbReference type="InterPro" id="IPR050834">
    <property type="entry name" value="Glycosyltransf_2"/>
</dbReference>
<reference evidence="3" key="1">
    <citation type="submission" date="2016-11" db="EMBL/GenBank/DDBJ databases">
        <authorList>
            <person name="Varghese N."/>
            <person name="Submissions S."/>
        </authorList>
    </citation>
    <scope>NUCLEOTIDE SEQUENCE [LARGE SCALE GENOMIC DNA]</scope>
    <source>
        <strain evidence="3">CGMCC 1.8995</strain>
    </source>
</reference>
<keyword evidence="3" id="KW-1185">Reference proteome</keyword>
<organism evidence="2 3">
    <name type="scientific">Marisediminitalea aggregata</name>
    <dbReference type="NCBI Taxonomy" id="634436"/>
    <lineage>
        <taxon>Bacteria</taxon>
        <taxon>Pseudomonadati</taxon>
        <taxon>Pseudomonadota</taxon>
        <taxon>Gammaproteobacteria</taxon>
        <taxon>Alteromonadales</taxon>
        <taxon>Alteromonadaceae</taxon>
        <taxon>Marisediminitalea</taxon>
    </lineage>
</organism>
<dbReference type="PANTHER" id="PTHR43685">
    <property type="entry name" value="GLYCOSYLTRANSFERASE"/>
    <property type="match status" value="1"/>
</dbReference>
<evidence type="ECO:0000313" key="3">
    <source>
        <dbReference type="Proteomes" id="UP000184520"/>
    </source>
</evidence>
<evidence type="ECO:0000313" key="2">
    <source>
        <dbReference type="EMBL" id="SHG09368.1"/>
    </source>
</evidence>
<proteinExistence type="predicted"/>
<dbReference type="Pfam" id="PF00535">
    <property type="entry name" value="Glycos_transf_2"/>
    <property type="match status" value="1"/>
</dbReference>
<accession>A0A1M5H0B4</accession>
<dbReference type="CDD" id="cd00761">
    <property type="entry name" value="Glyco_tranf_GTA_type"/>
    <property type="match status" value="1"/>
</dbReference>
<dbReference type="Proteomes" id="UP000184520">
    <property type="component" value="Unassembled WGS sequence"/>
</dbReference>
<dbReference type="PANTHER" id="PTHR43685:SF2">
    <property type="entry name" value="GLYCOSYLTRANSFERASE 2-LIKE DOMAIN-CONTAINING PROTEIN"/>
    <property type="match status" value="1"/>
</dbReference>
<dbReference type="GO" id="GO:0016740">
    <property type="term" value="F:transferase activity"/>
    <property type="evidence" value="ECO:0007669"/>
    <property type="project" value="UniProtKB-KW"/>
</dbReference>
<dbReference type="AlphaFoldDB" id="A0A1M5H0B4"/>
<dbReference type="SUPFAM" id="SSF53448">
    <property type="entry name" value="Nucleotide-diphospho-sugar transferases"/>
    <property type="match status" value="1"/>
</dbReference>
<evidence type="ECO:0000259" key="1">
    <source>
        <dbReference type="Pfam" id="PF00535"/>
    </source>
</evidence>
<name>A0A1M5H0B4_9ALTE</name>
<protein>
    <submittedName>
        <fullName evidence="2">Glycosyltransferase involved in cell wall bisynthesis</fullName>
    </submittedName>
</protein>
<dbReference type="STRING" id="634436.SAMN05216361_1252"/>